<dbReference type="EMBL" id="BMAO01028336">
    <property type="protein sequence ID" value="GFR23728.1"/>
    <property type="molecule type" value="Genomic_DNA"/>
</dbReference>
<accession>A0A8X6HHP6</accession>
<gene>
    <name evidence="1" type="ORF">TNCT_12301</name>
</gene>
<proteinExistence type="predicted"/>
<organism evidence="1 2">
    <name type="scientific">Trichonephila clavata</name>
    <name type="common">Joro spider</name>
    <name type="synonym">Nephila clavata</name>
    <dbReference type="NCBI Taxonomy" id="2740835"/>
    <lineage>
        <taxon>Eukaryota</taxon>
        <taxon>Metazoa</taxon>
        <taxon>Ecdysozoa</taxon>
        <taxon>Arthropoda</taxon>
        <taxon>Chelicerata</taxon>
        <taxon>Arachnida</taxon>
        <taxon>Araneae</taxon>
        <taxon>Araneomorphae</taxon>
        <taxon>Entelegynae</taxon>
        <taxon>Araneoidea</taxon>
        <taxon>Nephilidae</taxon>
        <taxon>Trichonephila</taxon>
    </lineage>
</organism>
<comment type="caution">
    <text evidence="1">The sequence shown here is derived from an EMBL/GenBank/DDBJ whole genome shotgun (WGS) entry which is preliminary data.</text>
</comment>
<dbReference type="OrthoDB" id="8050632at2759"/>
<reference evidence="1" key="1">
    <citation type="submission" date="2020-07" db="EMBL/GenBank/DDBJ databases">
        <title>Multicomponent nature underlies the extraordinary mechanical properties of spider dragline silk.</title>
        <authorList>
            <person name="Kono N."/>
            <person name="Nakamura H."/>
            <person name="Mori M."/>
            <person name="Yoshida Y."/>
            <person name="Ohtoshi R."/>
            <person name="Malay A.D."/>
            <person name="Moran D.A.P."/>
            <person name="Tomita M."/>
            <person name="Numata K."/>
            <person name="Arakawa K."/>
        </authorList>
    </citation>
    <scope>NUCLEOTIDE SEQUENCE</scope>
</reference>
<name>A0A8X6HHP6_TRICU</name>
<keyword evidence="2" id="KW-1185">Reference proteome</keyword>
<dbReference type="AlphaFoldDB" id="A0A8X6HHP6"/>
<evidence type="ECO:0000313" key="1">
    <source>
        <dbReference type="EMBL" id="GFR23728.1"/>
    </source>
</evidence>
<sequence>MLIKILYFRCFRLEDSKIVISWLSSHPRKWKAFVANRTSETMEVLPTKHWRHVPSKENPLQILHLAVLILNAYKIACYGGKDHPGKDWKLLVGARLNIVSLRLQMGQKWNKNQIPTTTICSHIN</sequence>
<dbReference type="Proteomes" id="UP000887116">
    <property type="component" value="Unassembled WGS sequence"/>
</dbReference>
<evidence type="ECO:0000313" key="2">
    <source>
        <dbReference type="Proteomes" id="UP000887116"/>
    </source>
</evidence>
<protein>
    <submittedName>
        <fullName evidence="1">Uncharacterized protein</fullName>
    </submittedName>
</protein>